<comment type="similarity">
    <text evidence="2">Belongs to the EamA transporter family.</text>
</comment>
<keyword evidence="4 7" id="KW-0812">Transmembrane</keyword>
<comment type="subcellular location">
    <subcellularLocation>
        <location evidence="1">Cell membrane</location>
        <topology evidence="1">Multi-pass membrane protein</topology>
    </subcellularLocation>
</comment>
<feature type="transmembrane region" description="Helical" evidence="7">
    <location>
        <begin position="213"/>
        <end position="236"/>
    </location>
</feature>
<keyword evidence="5 7" id="KW-1133">Transmembrane helix</keyword>
<dbReference type="InterPro" id="IPR000620">
    <property type="entry name" value="EamA_dom"/>
</dbReference>
<feature type="transmembrane region" description="Helical" evidence="7">
    <location>
        <begin position="39"/>
        <end position="56"/>
    </location>
</feature>
<accession>A0A315XYN4</accession>
<gene>
    <name evidence="9" type="ORF">IE37_02859</name>
</gene>
<sequence length="312" mass="33700">MLKKLRGSILLLITAMIWGTAFVAQSEGMNYVGPFTYNAVRTLIGGIVLIPVILIFRRTPLRKTFAENGGSSAKQTIAGGICCGVLLFIASSFQQSGIKLTTAGKAGFITALYVVIVPLIGTFFGRRTSLKIWICVAAAVAGFYMLCIKEGLNISKGDLLVLVCAFFYALHIMAIDKFNARNADGMVMSCIQFFTAGLLMTICMIVFEEPTLSGIFAAKHTILYTGIMSCGAAYTLQIIGQKYTPPSTATLIMSLESVFAALSGWLILSERLSIKEFIGCALVFTAVILAQLNIKTKPKQTNGEDAYEKEVS</sequence>
<dbReference type="AlphaFoldDB" id="A0A315XYN4"/>
<dbReference type="PANTHER" id="PTHR42920">
    <property type="entry name" value="OS03G0707200 PROTEIN-RELATED"/>
    <property type="match status" value="1"/>
</dbReference>
<dbReference type="OrthoDB" id="9804865at2"/>
<feature type="transmembrane region" description="Helical" evidence="7">
    <location>
        <begin position="187"/>
        <end position="207"/>
    </location>
</feature>
<dbReference type="GO" id="GO:0005886">
    <property type="term" value="C:plasma membrane"/>
    <property type="evidence" value="ECO:0007669"/>
    <property type="project" value="UniProtKB-SubCell"/>
</dbReference>
<keyword evidence="3" id="KW-1003">Cell membrane</keyword>
<dbReference type="Pfam" id="PF00892">
    <property type="entry name" value="EamA"/>
    <property type="match status" value="2"/>
</dbReference>
<feature type="transmembrane region" description="Helical" evidence="7">
    <location>
        <begin position="274"/>
        <end position="292"/>
    </location>
</feature>
<dbReference type="Gene3D" id="1.10.3730.20">
    <property type="match status" value="1"/>
</dbReference>
<feature type="transmembrane region" description="Helical" evidence="7">
    <location>
        <begin position="248"/>
        <end position="268"/>
    </location>
</feature>
<feature type="transmembrane region" description="Helical" evidence="7">
    <location>
        <begin position="158"/>
        <end position="175"/>
    </location>
</feature>
<feature type="domain" description="EamA" evidence="8">
    <location>
        <begin position="6"/>
        <end position="146"/>
    </location>
</feature>
<dbReference type="EMBL" id="QGDI01000012">
    <property type="protein sequence ID" value="PWJ10821.1"/>
    <property type="molecule type" value="Genomic_DNA"/>
</dbReference>
<evidence type="ECO:0000313" key="10">
    <source>
        <dbReference type="Proteomes" id="UP000245720"/>
    </source>
</evidence>
<protein>
    <submittedName>
        <fullName evidence="9">Drug/metabolite transporter (DMT)-like permease</fullName>
    </submittedName>
</protein>
<dbReference type="Proteomes" id="UP000245720">
    <property type="component" value="Unassembled WGS sequence"/>
</dbReference>
<feature type="domain" description="EamA" evidence="8">
    <location>
        <begin position="156"/>
        <end position="289"/>
    </location>
</feature>
<dbReference type="InterPro" id="IPR037185">
    <property type="entry name" value="EmrE-like"/>
</dbReference>
<evidence type="ECO:0000256" key="5">
    <source>
        <dbReference type="ARBA" id="ARBA00022989"/>
    </source>
</evidence>
<feature type="transmembrane region" description="Helical" evidence="7">
    <location>
        <begin position="106"/>
        <end position="125"/>
    </location>
</feature>
<evidence type="ECO:0000256" key="1">
    <source>
        <dbReference type="ARBA" id="ARBA00004651"/>
    </source>
</evidence>
<proteinExistence type="inferred from homology"/>
<organism evidence="9 10">
    <name type="scientific">Ruminococcus flavefaciens</name>
    <dbReference type="NCBI Taxonomy" id="1265"/>
    <lineage>
        <taxon>Bacteria</taxon>
        <taxon>Bacillati</taxon>
        <taxon>Bacillota</taxon>
        <taxon>Clostridia</taxon>
        <taxon>Eubacteriales</taxon>
        <taxon>Oscillospiraceae</taxon>
        <taxon>Ruminococcus</taxon>
    </lineage>
</organism>
<evidence type="ECO:0000256" key="6">
    <source>
        <dbReference type="ARBA" id="ARBA00023136"/>
    </source>
</evidence>
<dbReference type="RefSeq" id="WP_109727570.1">
    <property type="nucleotide sequence ID" value="NZ_QGDI01000012.1"/>
</dbReference>
<evidence type="ECO:0000259" key="8">
    <source>
        <dbReference type="Pfam" id="PF00892"/>
    </source>
</evidence>
<evidence type="ECO:0000256" key="2">
    <source>
        <dbReference type="ARBA" id="ARBA00007362"/>
    </source>
</evidence>
<keyword evidence="6 7" id="KW-0472">Membrane</keyword>
<dbReference type="InterPro" id="IPR051258">
    <property type="entry name" value="Diverse_Substrate_Transporter"/>
</dbReference>
<evidence type="ECO:0000256" key="4">
    <source>
        <dbReference type="ARBA" id="ARBA00022692"/>
    </source>
</evidence>
<name>A0A315XYN4_RUMFL</name>
<dbReference type="PANTHER" id="PTHR42920:SF5">
    <property type="entry name" value="EAMA DOMAIN-CONTAINING PROTEIN"/>
    <property type="match status" value="1"/>
</dbReference>
<dbReference type="SUPFAM" id="SSF103481">
    <property type="entry name" value="Multidrug resistance efflux transporter EmrE"/>
    <property type="match status" value="2"/>
</dbReference>
<evidence type="ECO:0000313" key="9">
    <source>
        <dbReference type="EMBL" id="PWJ10821.1"/>
    </source>
</evidence>
<feature type="transmembrane region" description="Helical" evidence="7">
    <location>
        <begin position="77"/>
        <end position="94"/>
    </location>
</feature>
<evidence type="ECO:0000256" key="3">
    <source>
        <dbReference type="ARBA" id="ARBA00022475"/>
    </source>
</evidence>
<evidence type="ECO:0000256" key="7">
    <source>
        <dbReference type="SAM" id="Phobius"/>
    </source>
</evidence>
<reference evidence="9 10" key="1">
    <citation type="submission" date="2018-05" db="EMBL/GenBank/DDBJ databases">
        <title>The Hungate 1000. A catalogue of reference genomes from the rumen microbiome.</title>
        <authorList>
            <person name="Kelly W."/>
        </authorList>
    </citation>
    <scope>NUCLEOTIDE SEQUENCE [LARGE SCALE GENOMIC DNA]</scope>
    <source>
        <strain evidence="9 10">SAb67</strain>
    </source>
</reference>
<comment type="caution">
    <text evidence="9">The sequence shown here is derived from an EMBL/GenBank/DDBJ whole genome shotgun (WGS) entry which is preliminary data.</text>
</comment>